<dbReference type="InterPro" id="IPR043128">
    <property type="entry name" value="Rev_trsase/Diguanyl_cyclase"/>
</dbReference>
<dbReference type="RefSeq" id="WP_146099544.1">
    <property type="nucleotide sequence ID" value="NZ_PTJD01000010.1"/>
</dbReference>
<evidence type="ECO:0000256" key="1">
    <source>
        <dbReference type="SAM" id="Phobius"/>
    </source>
</evidence>
<dbReference type="PROSITE" id="PS50883">
    <property type="entry name" value="EAL"/>
    <property type="match status" value="1"/>
</dbReference>
<dbReference type="FunFam" id="3.30.70.270:FF:000001">
    <property type="entry name" value="Diguanylate cyclase domain protein"/>
    <property type="match status" value="1"/>
</dbReference>
<dbReference type="SUPFAM" id="SSF55073">
    <property type="entry name" value="Nucleotide cyclase"/>
    <property type="match status" value="1"/>
</dbReference>
<feature type="transmembrane region" description="Helical" evidence="1">
    <location>
        <begin position="127"/>
        <end position="146"/>
    </location>
</feature>
<dbReference type="SUPFAM" id="SSF141868">
    <property type="entry name" value="EAL domain-like"/>
    <property type="match status" value="1"/>
</dbReference>
<feature type="domain" description="GGDEF" evidence="3">
    <location>
        <begin position="219"/>
        <end position="361"/>
    </location>
</feature>
<keyword evidence="1" id="KW-1133">Transmembrane helix</keyword>
<dbReference type="Gene3D" id="3.30.70.270">
    <property type="match status" value="1"/>
</dbReference>
<keyword evidence="5" id="KW-1185">Reference proteome</keyword>
<dbReference type="PANTHER" id="PTHR44757:SF2">
    <property type="entry name" value="BIOFILM ARCHITECTURE MAINTENANCE PROTEIN MBAA"/>
    <property type="match status" value="1"/>
</dbReference>
<sequence>MAAARRPEPTSSAVLSRAGVRAVPDSVLAVIFLVTVLFGLTSLATPAPPAFHAVAAVGLLGRAGAAAWLLATRGRRRHRWTLPVLLLLDIAELVLAFSLVPFAHAALIAHCLLRVPFICAALPRRPMLLVLGVMLGGAGALMGLPVRTAGLPALWMPVMFGVAVLVAAYSTIHLSRALAASEARAQEQSLHDALTGLPNRTLYADRLAAAVARTHRFGTDVAVLLIDVDRFKLVNDSRGHRCGDELLVAIARRLRGAMRASDTLARLGGDEFAVIVQDVHEPRDALVVATHLREVLRAPFLIGGTEPGDEAQEVHVTASTGIAFARGRDGDSDLGAVLREADAAMYKAKARGRGHTELFDESMGRDAQRHLDLENQLRHDVESGSGALSVAFQPVVDPASGHVLGVEALARWNCERYGAVPPEEFIAIAEDSDLIHTLGRTVLRTALEHTAWWQSLHPAFEVAVNVSPVQLQRPGFAAEVQRLLAQTRVSPQHLCLEVTEGVLLEANEVSSANLRALHEAGVELAVDDFGSGYSSLAQLRRFQVGKLKADRSFVTDAPILRAVADLGAALGVRVLAEGVETAEQQRALVELGYPQAQGYLWARPQPADAITDLLRSRQQVPSATPVGAPAGS</sequence>
<name>A0A2S6IGV9_9ACTN</name>
<dbReference type="PROSITE" id="PS50887">
    <property type="entry name" value="GGDEF"/>
    <property type="match status" value="1"/>
</dbReference>
<proteinExistence type="predicted"/>
<dbReference type="InterPro" id="IPR000160">
    <property type="entry name" value="GGDEF_dom"/>
</dbReference>
<protein>
    <submittedName>
        <fullName evidence="4">Diguanylate cyclase (GGDEF)-like protein</fullName>
    </submittedName>
</protein>
<organism evidence="4 5">
    <name type="scientific">Kineococcus xinjiangensis</name>
    <dbReference type="NCBI Taxonomy" id="512762"/>
    <lineage>
        <taxon>Bacteria</taxon>
        <taxon>Bacillati</taxon>
        <taxon>Actinomycetota</taxon>
        <taxon>Actinomycetes</taxon>
        <taxon>Kineosporiales</taxon>
        <taxon>Kineosporiaceae</taxon>
        <taxon>Kineococcus</taxon>
    </lineage>
</organism>
<reference evidence="4 5" key="1">
    <citation type="submission" date="2018-02" db="EMBL/GenBank/DDBJ databases">
        <title>Genomic Encyclopedia of Archaeal and Bacterial Type Strains, Phase II (KMG-II): from individual species to whole genera.</title>
        <authorList>
            <person name="Goeker M."/>
        </authorList>
    </citation>
    <scope>NUCLEOTIDE SEQUENCE [LARGE SCALE GENOMIC DNA]</scope>
    <source>
        <strain evidence="4 5">DSM 22857</strain>
    </source>
</reference>
<gene>
    <name evidence="4" type="ORF">CLV92_11018</name>
</gene>
<dbReference type="SMART" id="SM00267">
    <property type="entry name" value="GGDEF"/>
    <property type="match status" value="1"/>
</dbReference>
<feature type="domain" description="EAL" evidence="2">
    <location>
        <begin position="370"/>
        <end position="618"/>
    </location>
</feature>
<feature type="transmembrane region" description="Helical" evidence="1">
    <location>
        <begin position="82"/>
        <end position="107"/>
    </location>
</feature>
<evidence type="ECO:0000259" key="2">
    <source>
        <dbReference type="PROSITE" id="PS50883"/>
    </source>
</evidence>
<dbReference type="PANTHER" id="PTHR44757">
    <property type="entry name" value="DIGUANYLATE CYCLASE DGCP"/>
    <property type="match status" value="1"/>
</dbReference>
<dbReference type="InterPro" id="IPR035919">
    <property type="entry name" value="EAL_sf"/>
</dbReference>
<evidence type="ECO:0000313" key="5">
    <source>
        <dbReference type="Proteomes" id="UP000239485"/>
    </source>
</evidence>
<evidence type="ECO:0000259" key="3">
    <source>
        <dbReference type="PROSITE" id="PS50887"/>
    </source>
</evidence>
<dbReference type="Gene3D" id="3.20.20.450">
    <property type="entry name" value="EAL domain"/>
    <property type="match status" value="1"/>
</dbReference>
<comment type="caution">
    <text evidence="4">The sequence shown here is derived from an EMBL/GenBank/DDBJ whole genome shotgun (WGS) entry which is preliminary data.</text>
</comment>
<dbReference type="NCBIfam" id="TIGR00254">
    <property type="entry name" value="GGDEF"/>
    <property type="match status" value="1"/>
</dbReference>
<dbReference type="Pfam" id="PF00563">
    <property type="entry name" value="EAL"/>
    <property type="match status" value="1"/>
</dbReference>
<dbReference type="Proteomes" id="UP000239485">
    <property type="component" value="Unassembled WGS sequence"/>
</dbReference>
<accession>A0A2S6IGV9</accession>
<feature type="transmembrane region" description="Helical" evidence="1">
    <location>
        <begin position="26"/>
        <end position="44"/>
    </location>
</feature>
<keyword evidence="1" id="KW-0472">Membrane</keyword>
<dbReference type="EMBL" id="PTJD01000010">
    <property type="protein sequence ID" value="PPK93390.1"/>
    <property type="molecule type" value="Genomic_DNA"/>
</dbReference>
<dbReference type="Pfam" id="PF00990">
    <property type="entry name" value="GGDEF"/>
    <property type="match status" value="1"/>
</dbReference>
<dbReference type="InterPro" id="IPR029787">
    <property type="entry name" value="Nucleotide_cyclase"/>
</dbReference>
<dbReference type="SMART" id="SM00052">
    <property type="entry name" value="EAL"/>
    <property type="match status" value="1"/>
</dbReference>
<keyword evidence="1" id="KW-0812">Transmembrane</keyword>
<feature type="transmembrane region" description="Helical" evidence="1">
    <location>
        <begin position="50"/>
        <end position="70"/>
    </location>
</feature>
<evidence type="ECO:0000313" key="4">
    <source>
        <dbReference type="EMBL" id="PPK93390.1"/>
    </source>
</evidence>
<dbReference type="InterPro" id="IPR001633">
    <property type="entry name" value="EAL_dom"/>
</dbReference>
<dbReference type="InterPro" id="IPR052155">
    <property type="entry name" value="Biofilm_reg_signaling"/>
</dbReference>
<dbReference type="AlphaFoldDB" id="A0A2S6IGV9"/>
<feature type="transmembrane region" description="Helical" evidence="1">
    <location>
        <begin position="153"/>
        <end position="172"/>
    </location>
</feature>
<dbReference type="CDD" id="cd01949">
    <property type="entry name" value="GGDEF"/>
    <property type="match status" value="1"/>
</dbReference>
<dbReference type="OrthoDB" id="23692at2"/>
<dbReference type="CDD" id="cd01948">
    <property type="entry name" value="EAL"/>
    <property type="match status" value="1"/>
</dbReference>